<comment type="caution">
    <text evidence="1">The sequence shown here is derived from an EMBL/GenBank/DDBJ whole genome shotgun (WGS) entry which is preliminary data.</text>
</comment>
<name>W2CKW5_9BACT</name>
<protein>
    <submittedName>
        <fullName evidence="1">Uncharacterized protein</fullName>
    </submittedName>
</protein>
<dbReference type="AlphaFoldDB" id="W2CKW5"/>
<proteinExistence type="predicted"/>
<evidence type="ECO:0000313" key="2">
    <source>
        <dbReference type="Proteomes" id="UP000018874"/>
    </source>
</evidence>
<dbReference type="Proteomes" id="UP000018874">
    <property type="component" value="Unassembled WGS sequence"/>
</dbReference>
<accession>W2CKW5</accession>
<evidence type="ECO:0000313" key="1">
    <source>
        <dbReference type="EMBL" id="ETK07790.1"/>
    </source>
</evidence>
<keyword evidence="2" id="KW-1185">Reference proteome</keyword>
<sequence>MIIQQLIDPYRMLLFSNHAISFSLQSHTPKMKAKIKMGVTPMSYANDGMLLHRF</sequence>
<reference evidence="1 2" key="1">
    <citation type="submission" date="2013-11" db="EMBL/GenBank/DDBJ databases">
        <title>Single cell genomics of uncultured Tannerella BU063 (oral taxon 286).</title>
        <authorList>
            <person name="Beall C.J."/>
            <person name="Campbell A.G."/>
            <person name="Griffen A.L."/>
            <person name="Podar M."/>
            <person name="Leys E.J."/>
        </authorList>
    </citation>
    <scope>NUCLEOTIDE SEQUENCE [LARGE SCALE GENOMIC DNA]</scope>
    <source>
        <strain evidence="1">Cell 6/7/9</strain>
    </source>
</reference>
<organism evidence="1 2">
    <name type="scientific">Tannerella sp. oral taxon BU063 isolate Cell 6/7/9</name>
    <dbReference type="NCBI Taxonomy" id="1411021"/>
    <lineage>
        <taxon>Bacteria</taxon>
        <taxon>Pseudomonadati</taxon>
        <taxon>Bacteroidota</taxon>
        <taxon>Bacteroidia</taxon>
        <taxon>Bacteroidales</taxon>
        <taxon>Tannerellaceae</taxon>
        <taxon>Tannerella</taxon>
    </lineage>
</organism>
<gene>
    <name evidence="1" type="ORF">T231_15560</name>
</gene>
<dbReference type="EMBL" id="AYYD01001273">
    <property type="protein sequence ID" value="ETK07790.1"/>
    <property type="molecule type" value="Genomic_DNA"/>
</dbReference>